<evidence type="ECO:0000256" key="1">
    <source>
        <dbReference type="SAM" id="MobiDB-lite"/>
    </source>
</evidence>
<evidence type="ECO:0000313" key="3">
    <source>
        <dbReference type="EMBL" id="GFO42156.1"/>
    </source>
</evidence>
<feature type="compositionally biased region" description="Acidic residues" evidence="1">
    <location>
        <begin position="189"/>
        <end position="211"/>
    </location>
</feature>
<feature type="transmembrane region" description="Helical" evidence="2">
    <location>
        <begin position="61"/>
        <end position="80"/>
    </location>
</feature>
<evidence type="ECO:0000256" key="2">
    <source>
        <dbReference type="SAM" id="Phobius"/>
    </source>
</evidence>
<organism evidence="3 4">
    <name type="scientific">Plakobranchus ocellatus</name>
    <dbReference type="NCBI Taxonomy" id="259542"/>
    <lineage>
        <taxon>Eukaryota</taxon>
        <taxon>Metazoa</taxon>
        <taxon>Spiralia</taxon>
        <taxon>Lophotrochozoa</taxon>
        <taxon>Mollusca</taxon>
        <taxon>Gastropoda</taxon>
        <taxon>Heterobranchia</taxon>
        <taxon>Euthyneura</taxon>
        <taxon>Panpulmonata</taxon>
        <taxon>Sacoglossa</taxon>
        <taxon>Placobranchoidea</taxon>
        <taxon>Plakobranchidae</taxon>
        <taxon>Plakobranchus</taxon>
    </lineage>
</organism>
<proteinExistence type="predicted"/>
<gene>
    <name evidence="3" type="ORF">PoB_006866100</name>
</gene>
<dbReference type="AlphaFoldDB" id="A0AAV4DDI2"/>
<keyword evidence="2" id="KW-0472">Membrane</keyword>
<keyword evidence="4" id="KW-1185">Reference proteome</keyword>
<accession>A0AAV4DDI2</accession>
<dbReference type="Proteomes" id="UP000735302">
    <property type="component" value="Unassembled WGS sequence"/>
</dbReference>
<feature type="region of interest" description="Disordered" evidence="1">
    <location>
        <begin position="172"/>
        <end position="316"/>
    </location>
</feature>
<feature type="region of interest" description="Disordered" evidence="1">
    <location>
        <begin position="105"/>
        <end position="147"/>
    </location>
</feature>
<keyword evidence="2" id="KW-1133">Transmembrane helix</keyword>
<protein>
    <submittedName>
        <fullName evidence="3">Uncharacterized protein</fullName>
    </submittedName>
</protein>
<reference evidence="3 4" key="1">
    <citation type="journal article" date="2021" name="Elife">
        <title>Chloroplast acquisition without the gene transfer in kleptoplastic sea slugs, Plakobranchus ocellatus.</title>
        <authorList>
            <person name="Maeda T."/>
            <person name="Takahashi S."/>
            <person name="Yoshida T."/>
            <person name="Shimamura S."/>
            <person name="Takaki Y."/>
            <person name="Nagai Y."/>
            <person name="Toyoda A."/>
            <person name="Suzuki Y."/>
            <person name="Arimoto A."/>
            <person name="Ishii H."/>
            <person name="Satoh N."/>
            <person name="Nishiyama T."/>
            <person name="Hasebe M."/>
            <person name="Maruyama T."/>
            <person name="Minagawa J."/>
            <person name="Obokata J."/>
            <person name="Shigenobu S."/>
        </authorList>
    </citation>
    <scope>NUCLEOTIDE SEQUENCE [LARGE SCALE GENOMIC DNA]</scope>
</reference>
<keyword evidence="2" id="KW-0812">Transmembrane</keyword>
<name>A0AAV4DDI2_9GAST</name>
<feature type="compositionally biased region" description="Polar residues" evidence="1">
    <location>
        <begin position="281"/>
        <end position="290"/>
    </location>
</feature>
<feature type="compositionally biased region" description="Acidic residues" evidence="1">
    <location>
        <begin position="224"/>
        <end position="243"/>
    </location>
</feature>
<feature type="compositionally biased region" description="Low complexity" evidence="1">
    <location>
        <begin position="212"/>
        <end position="223"/>
    </location>
</feature>
<comment type="caution">
    <text evidence="3">The sequence shown here is derived from an EMBL/GenBank/DDBJ whole genome shotgun (WGS) entry which is preliminary data.</text>
</comment>
<evidence type="ECO:0000313" key="4">
    <source>
        <dbReference type="Proteomes" id="UP000735302"/>
    </source>
</evidence>
<sequence length="608" mass="67761">MILLKCHTLSYSVILWPHSKDRLVMENKVYHKMSMTDFFCLSQSKNTRQGKQPQRRMSLKLFLLLLGALFVSMVTAVPLANQEQAVAAEEADNPKDRAKRADEQIVFGNQQNTAGVVSKKSDLSNIPSNSGEEPETPTPGELDNGSEVTVHKALPVDKDLAERVDAARKDFEDEDKIADAMEAAMESVDKEEDSGDEAPLEPEQASDDDANAETTANEQTASETGDDNGSEGDDSSNDEDDDIKDLVQVTSGSKDEEEDKQTKTDDGAVEQVDSAEDSESEPNSQGSGEDQNPLPAVASNMRPVPGDSGRNGEQIPELLRQIYQYVDAYPVNGQAPYDPYTQPYGYDMYRLRRSKARSKQTGARRIKRDLLDDAEYDPALARYLYGGVDSGIDTDSRYGEPSSVLDMGDSLISDPDDYVPLTQADAEELYNELEDYLQYEIQRREGAEKLREILGLGPRDTANEDEGEEYYGNTAADVANPEDDRGLLEGPGQLYPLGGQYQSDEPYYYTSKRGADKRDSSADELSKRYFFPFADEPATHWGAFVPEKRAMLQPSDEQDAYLDDAFLEEYGSPTKRDYDEAILRLQRLAMALSDNQDGYLNEEQPYKK</sequence>
<dbReference type="EMBL" id="BLXT01007756">
    <property type="protein sequence ID" value="GFO42156.1"/>
    <property type="molecule type" value="Genomic_DNA"/>
</dbReference>